<evidence type="ECO:0000313" key="2">
    <source>
        <dbReference type="Proteomes" id="UP000486534"/>
    </source>
</evidence>
<dbReference type="InterPro" id="IPR029032">
    <property type="entry name" value="AhpD-like"/>
</dbReference>
<dbReference type="RefSeq" id="WP_022639813.1">
    <property type="nucleotide sequence ID" value="NZ_AVOY01000041.1"/>
</dbReference>
<dbReference type="NCBIfam" id="TIGR00778">
    <property type="entry name" value="ahpD_dom"/>
    <property type="match status" value="1"/>
</dbReference>
<protein>
    <submittedName>
        <fullName evidence="1">Carboxymuconolactone decarboxylase family protein</fullName>
    </submittedName>
</protein>
<sequence>MQPRLDFYTASPNALKAMLALEAAVSRLPLEKSLIELVKLRASQVNGCAFCVDMHSLDALKQGETERRLFAVAVWRESPFFTARERAALAWTEALTRLSETQAPDADYELLAGQFSPSECVDLTMAISTINSWNRLAVGFRKLPQA</sequence>
<proteinExistence type="predicted"/>
<dbReference type="SUPFAM" id="SSF69118">
    <property type="entry name" value="AhpD-like"/>
    <property type="match status" value="1"/>
</dbReference>
<comment type="caution">
    <text evidence="1">The sequence shown here is derived from an EMBL/GenBank/DDBJ whole genome shotgun (WGS) entry which is preliminary data.</text>
</comment>
<accession>U7A0S4</accession>
<dbReference type="EMBL" id="WHUV01000005">
    <property type="protein sequence ID" value="MQA57019.1"/>
    <property type="molecule type" value="Genomic_DNA"/>
</dbReference>
<accession>A0A7X1PRB4</accession>
<name>U7A0S4_9PSED</name>
<reference evidence="1 2" key="1">
    <citation type="submission" date="2019-10" db="EMBL/GenBank/DDBJ databases">
        <title>Pseudomonas dajingensis sp. nov., isolated from the profound head ulcers of farmed Murray cod (Maccullochella peelii peelii).</title>
        <authorList>
            <person name="Liu Y."/>
        </authorList>
    </citation>
    <scope>NUCLEOTIDE SEQUENCE [LARGE SCALE GENOMIC DNA]</scope>
    <source>
        <strain evidence="1 2">MC042</strain>
    </source>
</reference>
<dbReference type="GO" id="GO:0051920">
    <property type="term" value="F:peroxiredoxin activity"/>
    <property type="evidence" value="ECO:0007669"/>
    <property type="project" value="InterPro"/>
</dbReference>
<gene>
    <name evidence="1" type="ORF">GDH07_27225</name>
</gene>
<dbReference type="Proteomes" id="UP000486534">
    <property type="component" value="Unassembled WGS sequence"/>
</dbReference>
<evidence type="ECO:0000313" key="1">
    <source>
        <dbReference type="EMBL" id="MQA57019.1"/>
    </source>
</evidence>
<dbReference type="Gene3D" id="1.20.1290.10">
    <property type="entry name" value="AhpD-like"/>
    <property type="match status" value="1"/>
</dbReference>
<dbReference type="PANTHER" id="PTHR34846:SF10">
    <property type="entry name" value="CYTOPLASMIC PROTEIN"/>
    <property type="match status" value="1"/>
</dbReference>
<dbReference type="PANTHER" id="PTHR34846">
    <property type="entry name" value="4-CARBOXYMUCONOLACTONE DECARBOXYLASE FAMILY PROTEIN (AFU_ORTHOLOGUE AFUA_6G11590)"/>
    <property type="match status" value="1"/>
</dbReference>
<dbReference type="InterPro" id="IPR004675">
    <property type="entry name" value="AhpD_core"/>
</dbReference>
<dbReference type="AlphaFoldDB" id="U7A0S4"/>
<dbReference type="InterPro" id="IPR003779">
    <property type="entry name" value="CMD-like"/>
</dbReference>
<organism evidence="1 2">
    <name type="scientific">Pseudomonas piscis</name>
    <dbReference type="NCBI Taxonomy" id="2614538"/>
    <lineage>
        <taxon>Bacteria</taxon>
        <taxon>Pseudomonadati</taxon>
        <taxon>Pseudomonadota</taxon>
        <taxon>Gammaproteobacteria</taxon>
        <taxon>Pseudomonadales</taxon>
        <taxon>Pseudomonadaceae</taxon>
        <taxon>Pseudomonas</taxon>
    </lineage>
</organism>
<dbReference type="Pfam" id="PF02627">
    <property type="entry name" value="CMD"/>
    <property type="match status" value="1"/>
</dbReference>